<dbReference type="EMBL" id="PFAR01000047">
    <property type="protein sequence ID" value="PIR92866.1"/>
    <property type="molecule type" value="Genomic_DNA"/>
</dbReference>
<proteinExistence type="predicted"/>
<gene>
    <name evidence="1" type="ORF">COT99_04030</name>
</gene>
<name>A0A2H0V1A3_9BACT</name>
<reference evidence="2" key="1">
    <citation type="submission" date="2017-09" db="EMBL/GenBank/DDBJ databases">
        <title>Depth-based differentiation of microbial function through sediment-hosted aquifers and enrichment of novel symbionts in the deep terrestrial subsurface.</title>
        <authorList>
            <person name="Probst A.J."/>
            <person name="Ladd B."/>
            <person name="Jarett J.K."/>
            <person name="Geller-Mcgrath D.E."/>
            <person name="Sieber C.M.K."/>
            <person name="Emerson J.B."/>
            <person name="Anantharaman K."/>
            <person name="Thomas B.C."/>
            <person name="Malmstrom R."/>
            <person name="Stieglmeier M."/>
            <person name="Klingl A."/>
            <person name="Woyke T."/>
            <person name="Ryan C.M."/>
            <person name="Banfield J.F."/>
        </authorList>
    </citation>
    <scope>NUCLEOTIDE SEQUENCE [LARGE SCALE GENOMIC DNA]</scope>
</reference>
<dbReference type="Proteomes" id="UP000228626">
    <property type="component" value="Unassembled WGS sequence"/>
</dbReference>
<organism evidence="1 2">
    <name type="scientific">Candidatus Falkowbacteria bacterium CG10_big_fil_rev_8_21_14_0_10_43_10</name>
    <dbReference type="NCBI Taxonomy" id="1974567"/>
    <lineage>
        <taxon>Bacteria</taxon>
        <taxon>Candidatus Falkowiibacteriota</taxon>
    </lineage>
</organism>
<protein>
    <recommendedName>
        <fullName evidence="3">Type 4 fimbrial biogenesis protein PilX N-terminal domain-containing protein</fullName>
    </recommendedName>
</protein>
<evidence type="ECO:0000313" key="2">
    <source>
        <dbReference type="Proteomes" id="UP000228626"/>
    </source>
</evidence>
<accession>A0A2H0V1A3</accession>
<dbReference type="AlphaFoldDB" id="A0A2H0V1A3"/>
<evidence type="ECO:0008006" key="3">
    <source>
        <dbReference type="Google" id="ProtNLM"/>
    </source>
</evidence>
<evidence type="ECO:0000313" key="1">
    <source>
        <dbReference type="EMBL" id="PIR92866.1"/>
    </source>
</evidence>
<sequence length="138" mass="15277">MKIKNQKGIAVLMTILILASILTVSLGVADILNKSVQISKISQRSSIAFLAAETGAERILNLARNNALTEAAFQAGCDGGYIDLDNNVCGDKIYYITPGNADYYYKVKYDYNSAPLHTYTIVGYYFNTRRSIEVQYAK</sequence>
<comment type="caution">
    <text evidence="1">The sequence shown here is derived from an EMBL/GenBank/DDBJ whole genome shotgun (WGS) entry which is preliminary data.</text>
</comment>